<name>A0AAV0ETY0_9ASTE</name>
<protein>
    <submittedName>
        <fullName evidence="2">Uncharacterized protein</fullName>
    </submittedName>
</protein>
<dbReference type="EMBL" id="CAMAPF010000942">
    <property type="protein sequence ID" value="CAH9126561.1"/>
    <property type="molecule type" value="Genomic_DNA"/>
</dbReference>
<proteinExistence type="predicted"/>
<accession>A0AAV0ETY0</accession>
<sequence>MSWARAGHCGSGFFDISTPVQQFTSSSSPTTNQLQQSSSLLKPSSSFEATTPVQASSSKSNPAQHLGSSNSSPNPSLRSVSFHSVWVQASATRFSNTEFQSAI</sequence>
<dbReference type="Proteomes" id="UP001152523">
    <property type="component" value="Unassembled WGS sequence"/>
</dbReference>
<feature type="compositionally biased region" description="Low complexity" evidence="1">
    <location>
        <begin position="24"/>
        <end position="46"/>
    </location>
</feature>
<reference evidence="2" key="1">
    <citation type="submission" date="2022-07" db="EMBL/GenBank/DDBJ databases">
        <authorList>
            <person name="Macas J."/>
            <person name="Novak P."/>
            <person name="Neumann P."/>
        </authorList>
    </citation>
    <scope>NUCLEOTIDE SEQUENCE</scope>
</reference>
<feature type="compositionally biased region" description="Polar residues" evidence="1">
    <location>
        <begin position="47"/>
        <end position="67"/>
    </location>
</feature>
<evidence type="ECO:0000313" key="3">
    <source>
        <dbReference type="Proteomes" id="UP001152523"/>
    </source>
</evidence>
<evidence type="ECO:0000313" key="2">
    <source>
        <dbReference type="EMBL" id="CAH9126561.1"/>
    </source>
</evidence>
<evidence type="ECO:0000256" key="1">
    <source>
        <dbReference type="SAM" id="MobiDB-lite"/>
    </source>
</evidence>
<feature type="region of interest" description="Disordered" evidence="1">
    <location>
        <begin position="22"/>
        <end position="78"/>
    </location>
</feature>
<organism evidence="2 3">
    <name type="scientific">Cuscuta epithymum</name>
    <dbReference type="NCBI Taxonomy" id="186058"/>
    <lineage>
        <taxon>Eukaryota</taxon>
        <taxon>Viridiplantae</taxon>
        <taxon>Streptophyta</taxon>
        <taxon>Embryophyta</taxon>
        <taxon>Tracheophyta</taxon>
        <taxon>Spermatophyta</taxon>
        <taxon>Magnoliopsida</taxon>
        <taxon>eudicotyledons</taxon>
        <taxon>Gunneridae</taxon>
        <taxon>Pentapetalae</taxon>
        <taxon>asterids</taxon>
        <taxon>lamiids</taxon>
        <taxon>Solanales</taxon>
        <taxon>Convolvulaceae</taxon>
        <taxon>Cuscuteae</taxon>
        <taxon>Cuscuta</taxon>
        <taxon>Cuscuta subgen. Cuscuta</taxon>
    </lineage>
</organism>
<comment type="caution">
    <text evidence="2">The sequence shown here is derived from an EMBL/GenBank/DDBJ whole genome shotgun (WGS) entry which is preliminary data.</text>
</comment>
<keyword evidence="3" id="KW-1185">Reference proteome</keyword>
<dbReference type="AlphaFoldDB" id="A0AAV0ETY0"/>
<gene>
    <name evidence="2" type="ORF">CEPIT_LOCUS27629</name>
</gene>